<evidence type="ECO:0000313" key="5">
    <source>
        <dbReference type="Proteomes" id="UP000095645"/>
    </source>
</evidence>
<evidence type="ECO:0000256" key="1">
    <source>
        <dbReference type="SAM" id="MobiDB-lite"/>
    </source>
</evidence>
<feature type="domain" description="Helix-turn-helix" evidence="2">
    <location>
        <begin position="3"/>
        <end position="46"/>
    </location>
</feature>
<protein>
    <submittedName>
        <fullName evidence="4">DNA-binding protein</fullName>
    </submittedName>
</protein>
<dbReference type="Pfam" id="PF12728">
    <property type="entry name" value="HTH_17"/>
    <property type="match status" value="1"/>
</dbReference>
<dbReference type="EMBL" id="QSUZ01000031">
    <property type="protein sequence ID" value="RGN84490.1"/>
    <property type="molecule type" value="Genomic_DNA"/>
</dbReference>
<proteinExistence type="predicted"/>
<dbReference type="EMBL" id="CYZP01000013">
    <property type="protein sequence ID" value="CUO03248.1"/>
    <property type="molecule type" value="Genomic_DNA"/>
</dbReference>
<dbReference type="InterPro" id="IPR041657">
    <property type="entry name" value="HTH_17"/>
</dbReference>
<dbReference type="RefSeq" id="WP_008371604.1">
    <property type="nucleotide sequence ID" value="NZ_CYZP01000013.1"/>
</dbReference>
<organism evidence="3 5">
    <name type="scientific">Blautia obeum</name>
    <dbReference type="NCBI Taxonomy" id="40520"/>
    <lineage>
        <taxon>Bacteria</taxon>
        <taxon>Bacillati</taxon>
        <taxon>Bacillota</taxon>
        <taxon>Clostridia</taxon>
        <taxon>Lachnospirales</taxon>
        <taxon>Lachnospiraceae</taxon>
        <taxon>Blautia</taxon>
    </lineage>
</organism>
<dbReference type="Proteomes" id="UP000095645">
    <property type="component" value="Unassembled WGS sequence"/>
</dbReference>
<accession>A0A174BUH4</accession>
<evidence type="ECO:0000313" key="3">
    <source>
        <dbReference type="EMBL" id="CUO03248.1"/>
    </source>
</evidence>
<reference evidence="3 5" key="1">
    <citation type="submission" date="2015-09" db="EMBL/GenBank/DDBJ databases">
        <authorList>
            <consortium name="Pathogen Informatics"/>
        </authorList>
    </citation>
    <scope>NUCLEOTIDE SEQUENCE [LARGE SCALE GENOMIC DNA]</scope>
    <source>
        <strain evidence="3 5">2789STDY5834861</strain>
    </source>
</reference>
<evidence type="ECO:0000259" key="2">
    <source>
        <dbReference type="Pfam" id="PF12728"/>
    </source>
</evidence>
<dbReference type="GO" id="GO:0003677">
    <property type="term" value="F:DNA binding"/>
    <property type="evidence" value="ECO:0007669"/>
    <property type="project" value="UniProtKB-KW"/>
</dbReference>
<evidence type="ECO:0000313" key="4">
    <source>
        <dbReference type="EMBL" id="RGN84490.1"/>
    </source>
</evidence>
<dbReference type="Proteomes" id="UP000261105">
    <property type="component" value="Unassembled WGS sequence"/>
</dbReference>
<keyword evidence="4" id="KW-0238">DNA-binding</keyword>
<name>A0A174BUH4_9FIRM</name>
<reference evidence="4 6" key="2">
    <citation type="submission" date="2018-08" db="EMBL/GenBank/DDBJ databases">
        <title>A genome reference for cultivated species of the human gut microbiota.</title>
        <authorList>
            <person name="Zou Y."/>
            <person name="Xue W."/>
            <person name="Luo G."/>
        </authorList>
    </citation>
    <scope>NUCLEOTIDE SEQUENCE [LARGE SCALE GENOMIC DNA]</scope>
    <source>
        <strain evidence="4 6">OM03-6</strain>
    </source>
</reference>
<dbReference type="AlphaFoldDB" id="A0A174BUH4"/>
<evidence type="ECO:0000313" key="6">
    <source>
        <dbReference type="Proteomes" id="UP000261105"/>
    </source>
</evidence>
<dbReference type="GeneID" id="92825751"/>
<feature type="region of interest" description="Disordered" evidence="1">
    <location>
        <begin position="34"/>
        <end position="56"/>
    </location>
</feature>
<gene>
    <name evidence="4" type="ORF">DXB38_15210</name>
    <name evidence="3" type="ORF">ERS852476_01697</name>
</gene>
<sequence>MDYITTIEMSKIWGISSRRISLLCSQGRVPGAEKKGKTWLIPKDAVKPTDPRKKNR</sequence>
<feature type="compositionally biased region" description="Basic and acidic residues" evidence="1">
    <location>
        <begin position="44"/>
        <end position="56"/>
    </location>
</feature>